<keyword evidence="3" id="KW-1185">Reference proteome</keyword>
<dbReference type="OrthoDB" id="1048241at2"/>
<reference evidence="2 3" key="1">
    <citation type="submission" date="2018-09" db="EMBL/GenBank/DDBJ databases">
        <authorList>
            <consortium name="Pathogen Informatics"/>
        </authorList>
    </citation>
    <scope>NUCLEOTIDE SEQUENCE [LARGE SCALE GENOMIC DNA]</scope>
    <source>
        <strain evidence="2 3">OH-22767</strain>
    </source>
</reference>
<dbReference type="RefSeq" id="WP_119059810.1">
    <property type="nucleotide sequence ID" value="NZ_UNSC01000008.1"/>
</dbReference>
<dbReference type="EMBL" id="UNSC01000008">
    <property type="protein sequence ID" value="SZD74203.1"/>
    <property type="molecule type" value="Genomic_DNA"/>
</dbReference>
<name>A0A383U5H9_9FLAO</name>
<sequence length="94" mass="10411">MSFYLYKGLKKPLVFFGLKDKYIFWAAGFAIGGVIIALIGSNIHGLIGNLLGGIIGVGGVYFTIKTQDKKGLYNKRVEKVGKIFVFPNRIKLKK</sequence>
<organism evidence="2 3">
    <name type="scientific">Candidatus Ornithobacterium hominis</name>
    <dbReference type="NCBI Taxonomy" id="2497989"/>
    <lineage>
        <taxon>Bacteria</taxon>
        <taxon>Pseudomonadati</taxon>
        <taxon>Bacteroidota</taxon>
        <taxon>Flavobacteriia</taxon>
        <taxon>Flavobacteriales</taxon>
        <taxon>Weeksellaceae</taxon>
        <taxon>Ornithobacterium</taxon>
    </lineage>
</organism>
<accession>A0A383U5H9</accession>
<evidence type="ECO:0000256" key="1">
    <source>
        <dbReference type="SAM" id="Phobius"/>
    </source>
</evidence>
<protein>
    <recommendedName>
        <fullName evidence="4">DUF4133 domain-containing protein</fullName>
    </recommendedName>
</protein>
<evidence type="ECO:0008006" key="4">
    <source>
        <dbReference type="Google" id="ProtNLM"/>
    </source>
</evidence>
<gene>
    <name evidence="2" type="ORF">SAMEA104719789_01662</name>
</gene>
<feature type="transmembrane region" description="Helical" evidence="1">
    <location>
        <begin position="46"/>
        <end position="64"/>
    </location>
</feature>
<keyword evidence="1" id="KW-0472">Membrane</keyword>
<evidence type="ECO:0000313" key="3">
    <source>
        <dbReference type="Proteomes" id="UP000262142"/>
    </source>
</evidence>
<keyword evidence="1" id="KW-0812">Transmembrane</keyword>
<evidence type="ECO:0000313" key="2">
    <source>
        <dbReference type="EMBL" id="SZD74203.1"/>
    </source>
</evidence>
<proteinExistence type="predicted"/>
<dbReference type="Proteomes" id="UP000262142">
    <property type="component" value="Unassembled WGS sequence"/>
</dbReference>
<feature type="transmembrane region" description="Helical" evidence="1">
    <location>
        <begin position="21"/>
        <end position="40"/>
    </location>
</feature>
<keyword evidence="1" id="KW-1133">Transmembrane helix</keyword>
<dbReference type="AlphaFoldDB" id="A0A383U5H9"/>